<dbReference type="Gene3D" id="3.40.50.150">
    <property type="entry name" value="Vaccinia Virus protein VP39"/>
    <property type="match status" value="1"/>
</dbReference>
<dbReference type="AlphaFoldDB" id="A0AAV2L9X3"/>
<evidence type="ECO:0000313" key="4">
    <source>
        <dbReference type="EMBL" id="CAL1598251.1"/>
    </source>
</evidence>
<feature type="transmembrane region" description="Helical" evidence="3">
    <location>
        <begin position="31"/>
        <end position="53"/>
    </location>
</feature>
<proteinExistence type="predicted"/>
<evidence type="ECO:0000313" key="5">
    <source>
        <dbReference type="Proteomes" id="UP001497482"/>
    </source>
</evidence>
<dbReference type="EMBL" id="OZ035844">
    <property type="protein sequence ID" value="CAL1598251.1"/>
    <property type="molecule type" value="Genomic_DNA"/>
</dbReference>
<organism evidence="4 5">
    <name type="scientific">Knipowitschia caucasica</name>
    <name type="common">Caucasian dwarf goby</name>
    <name type="synonym">Pomatoschistus caucasicus</name>
    <dbReference type="NCBI Taxonomy" id="637954"/>
    <lineage>
        <taxon>Eukaryota</taxon>
        <taxon>Metazoa</taxon>
        <taxon>Chordata</taxon>
        <taxon>Craniata</taxon>
        <taxon>Vertebrata</taxon>
        <taxon>Euteleostomi</taxon>
        <taxon>Actinopterygii</taxon>
        <taxon>Neopterygii</taxon>
        <taxon>Teleostei</taxon>
        <taxon>Neoteleostei</taxon>
        <taxon>Acanthomorphata</taxon>
        <taxon>Gobiaria</taxon>
        <taxon>Gobiiformes</taxon>
        <taxon>Gobioidei</taxon>
        <taxon>Gobiidae</taxon>
        <taxon>Gobiinae</taxon>
        <taxon>Knipowitschia</taxon>
    </lineage>
</organism>
<keyword evidence="3" id="KW-0812">Transmembrane</keyword>
<dbReference type="GO" id="GO:0070611">
    <property type="term" value="F:histone H3R2 methyltransferase activity"/>
    <property type="evidence" value="ECO:0007669"/>
    <property type="project" value="TreeGrafter"/>
</dbReference>
<reference evidence="4 5" key="1">
    <citation type="submission" date="2024-04" db="EMBL/GenBank/DDBJ databases">
        <authorList>
            <person name="Waldvogel A.-M."/>
            <person name="Schoenle A."/>
        </authorList>
    </citation>
    <scope>NUCLEOTIDE SEQUENCE [LARGE SCALE GENOMIC DNA]</scope>
</reference>
<dbReference type="PANTHER" id="PTHR11006:SF49">
    <property type="entry name" value="HISTONE-ARGININE METHYLTRANSFERASE CARM1"/>
    <property type="match status" value="1"/>
</dbReference>
<dbReference type="Proteomes" id="UP001497482">
    <property type="component" value="Chromosome 22"/>
</dbReference>
<dbReference type="InterPro" id="IPR025799">
    <property type="entry name" value="Arg_MeTrfase"/>
</dbReference>
<evidence type="ECO:0000256" key="1">
    <source>
        <dbReference type="ARBA" id="ARBA00022691"/>
    </source>
</evidence>
<dbReference type="PANTHER" id="PTHR11006">
    <property type="entry name" value="PROTEIN ARGININE N-METHYLTRANSFERASE"/>
    <property type="match status" value="1"/>
</dbReference>
<keyword evidence="5" id="KW-1185">Reference proteome</keyword>
<evidence type="ECO:0000256" key="3">
    <source>
        <dbReference type="SAM" id="Phobius"/>
    </source>
</evidence>
<keyword evidence="3" id="KW-0472">Membrane</keyword>
<keyword evidence="3" id="KW-1133">Transmembrane helix</keyword>
<feature type="compositionally biased region" description="Polar residues" evidence="2">
    <location>
        <begin position="1"/>
        <end position="11"/>
    </location>
</feature>
<keyword evidence="1" id="KW-0949">S-adenosyl-L-methionine</keyword>
<accession>A0AAV2L9X3</accession>
<gene>
    <name evidence="4" type="ORF">KC01_LOCUS26665</name>
</gene>
<feature type="region of interest" description="Disordered" evidence="2">
    <location>
        <begin position="1"/>
        <end position="22"/>
    </location>
</feature>
<dbReference type="Gene3D" id="2.70.160.11">
    <property type="entry name" value="Hnrnp arginine n-methyltransferase1"/>
    <property type="match status" value="1"/>
</dbReference>
<name>A0AAV2L9X3_KNICA</name>
<sequence length="272" mass="30331">MEAQEETSTSYPHEDVDEEEEDSVDWSDFPWVRIGLIAAVLSATALVLCILGLSPPCESISTLSQRQNLLQDHSRTATYHRAILLNEADFQDKVVLDVGGSGILSFFAVQAGAARVYSLQSGLLLKNTQSLVEANGLCGRIVVLDGDLCPEKVDVLLFEPTGHLLLSEPLSQTQLLKGRSCLKPAGLMFPSWADLHFAPFSDEQLYFENYARAAFWQQRNFYGISLNSLHNPAVEEFFRQPIVETFDAQILMSHSVKHLINFEKATAEDLQR</sequence>
<dbReference type="CDD" id="cd02440">
    <property type="entry name" value="AdoMet_MTases"/>
    <property type="match status" value="1"/>
</dbReference>
<dbReference type="SUPFAM" id="SSF53335">
    <property type="entry name" value="S-adenosyl-L-methionine-dependent methyltransferases"/>
    <property type="match status" value="1"/>
</dbReference>
<evidence type="ECO:0000256" key="2">
    <source>
        <dbReference type="SAM" id="MobiDB-lite"/>
    </source>
</evidence>
<dbReference type="InterPro" id="IPR029063">
    <property type="entry name" value="SAM-dependent_MTases_sf"/>
</dbReference>
<protein>
    <submittedName>
        <fullName evidence="4">Uncharacterized protein</fullName>
    </submittedName>
</protein>